<dbReference type="Gene3D" id="3.90.230.10">
    <property type="entry name" value="Creatinase/methionine aminopeptidase superfamily"/>
    <property type="match status" value="1"/>
</dbReference>
<dbReference type="GO" id="GO:0005829">
    <property type="term" value="C:cytosol"/>
    <property type="evidence" value="ECO:0007669"/>
    <property type="project" value="TreeGrafter"/>
</dbReference>
<dbReference type="Gene3D" id="3.40.350.10">
    <property type="entry name" value="Creatinase/prolidase N-terminal domain"/>
    <property type="match status" value="1"/>
</dbReference>
<dbReference type="EC" id="3.4.11.9" evidence="4"/>
<evidence type="ECO:0000256" key="8">
    <source>
        <dbReference type="SAM" id="SignalP"/>
    </source>
</evidence>
<comment type="cofactor">
    <cofactor evidence="2">
        <name>Mn(2+)</name>
        <dbReference type="ChEBI" id="CHEBI:29035"/>
    </cofactor>
</comment>
<evidence type="ECO:0000256" key="6">
    <source>
        <dbReference type="ARBA" id="ARBA00022801"/>
    </source>
</evidence>
<dbReference type="GO" id="GO:0030145">
    <property type="term" value="F:manganese ion binding"/>
    <property type="evidence" value="ECO:0007669"/>
    <property type="project" value="InterPro"/>
</dbReference>
<evidence type="ECO:0000256" key="3">
    <source>
        <dbReference type="ARBA" id="ARBA00008766"/>
    </source>
</evidence>
<keyword evidence="6 10" id="KW-0378">Hydrolase</keyword>
<dbReference type="InterPro" id="IPR007865">
    <property type="entry name" value="Aminopep_P_N"/>
</dbReference>
<keyword evidence="5" id="KW-0479">Metal-binding</keyword>
<sequence length="464" mass="50267" precursor="true">MQPTIRLAVALLALSSTSLAAPIVDDDAVPAAQVPEVGLGRDFHAGRRAALREVVDGGWILLRGLPATRDYVAFRQDKVFWYFTGIESPGASLLMDAAGETEILYLPDARPQVEQWEGPRWDTGDEWARAAAGVTDVRPERALLKDLEQLAAEGELTLHVPRDPWVTLAGATDRAWPYNREIERDPLDGRPSRERALAQALEERFGAKVENCSAQIAELRRIKTPEEVAALRRAADASVAAILEAVRSTRAGLYEWEIDALMTFVHRLQGGTGPAYYAIVGAGANSCVLHYSEVSKRLEPGEVLLVDYACELDHQTCDITRTWPVDASFSPRAAELYDIVAEAQVAGIAASVPGASFGDVDAACNAVFERHGVLDLRLHGPSHYIGMEVHDPGSYAKRLEPGVAITVEPGLYDTAAGIGIRIEDVILVTDEGPVNLTAGAPRARAEIEALRAQEGLLDRMQAGE</sequence>
<dbReference type="RefSeq" id="WP_419191942.1">
    <property type="nucleotide sequence ID" value="NZ_CP036287.1"/>
</dbReference>
<dbReference type="InterPro" id="IPR052433">
    <property type="entry name" value="X-Pro_dipept-like"/>
</dbReference>
<keyword evidence="8" id="KW-0732">Signal</keyword>
<keyword evidence="10" id="KW-0645">Protease</keyword>
<accession>A0A518BSQ2</accession>
<dbReference type="Pfam" id="PF00557">
    <property type="entry name" value="Peptidase_M24"/>
    <property type="match status" value="1"/>
</dbReference>
<evidence type="ECO:0000313" key="11">
    <source>
        <dbReference type="Proteomes" id="UP000316921"/>
    </source>
</evidence>
<gene>
    <name evidence="10" type="primary">pepP_2</name>
    <name evidence="10" type="ORF">Pla133_51080</name>
</gene>
<dbReference type="PANTHER" id="PTHR43226:SF4">
    <property type="entry name" value="XAA-PRO AMINOPEPTIDASE 3"/>
    <property type="match status" value="1"/>
</dbReference>
<feature type="signal peptide" evidence="8">
    <location>
        <begin position="1"/>
        <end position="20"/>
    </location>
</feature>
<dbReference type="InterPro" id="IPR029149">
    <property type="entry name" value="Creatin/AminoP/Spt16_N"/>
</dbReference>
<dbReference type="InterPro" id="IPR000994">
    <property type="entry name" value="Pept_M24"/>
</dbReference>
<evidence type="ECO:0000259" key="9">
    <source>
        <dbReference type="SMART" id="SM01011"/>
    </source>
</evidence>
<evidence type="ECO:0000256" key="7">
    <source>
        <dbReference type="ARBA" id="ARBA00023211"/>
    </source>
</evidence>
<organism evidence="10 11">
    <name type="scientific">Engelhardtia mirabilis</name>
    <dbReference type="NCBI Taxonomy" id="2528011"/>
    <lineage>
        <taxon>Bacteria</taxon>
        <taxon>Pseudomonadati</taxon>
        <taxon>Planctomycetota</taxon>
        <taxon>Planctomycetia</taxon>
        <taxon>Planctomycetia incertae sedis</taxon>
        <taxon>Engelhardtia</taxon>
    </lineage>
</organism>
<dbReference type="Proteomes" id="UP000316921">
    <property type="component" value="Chromosome"/>
</dbReference>
<dbReference type="Pfam" id="PF05195">
    <property type="entry name" value="AMP_N"/>
    <property type="match status" value="1"/>
</dbReference>
<evidence type="ECO:0000256" key="4">
    <source>
        <dbReference type="ARBA" id="ARBA00012574"/>
    </source>
</evidence>
<dbReference type="GO" id="GO:0070006">
    <property type="term" value="F:metalloaminopeptidase activity"/>
    <property type="evidence" value="ECO:0007669"/>
    <property type="project" value="InterPro"/>
</dbReference>
<protein>
    <recommendedName>
        <fullName evidence="4">Xaa-Pro aminopeptidase</fullName>
        <ecNumber evidence="4">3.4.11.9</ecNumber>
    </recommendedName>
</protein>
<dbReference type="GO" id="GO:0006508">
    <property type="term" value="P:proteolysis"/>
    <property type="evidence" value="ECO:0007669"/>
    <property type="project" value="TreeGrafter"/>
</dbReference>
<dbReference type="SUPFAM" id="SSF55920">
    <property type="entry name" value="Creatinase/aminopeptidase"/>
    <property type="match status" value="1"/>
</dbReference>
<evidence type="ECO:0000256" key="1">
    <source>
        <dbReference type="ARBA" id="ARBA00001424"/>
    </source>
</evidence>
<name>A0A518BSQ2_9BACT</name>
<reference evidence="10 11" key="1">
    <citation type="submission" date="2019-02" db="EMBL/GenBank/DDBJ databases">
        <title>Deep-cultivation of Planctomycetes and their phenomic and genomic characterization uncovers novel biology.</title>
        <authorList>
            <person name="Wiegand S."/>
            <person name="Jogler M."/>
            <person name="Boedeker C."/>
            <person name="Pinto D."/>
            <person name="Vollmers J."/>
            <person name="Rivas-Marin E."/>
            <person name="Kohn T."/>
            <person name="Peeters S.H."/>
            <person name="Heuer A."/>
            <person name="Rast P."/>
            <person name="Oberbeckmann S."/>
            <person name="Bunk B."/>
            <person name="Jeske O."/>
            <person name="Meyerdierks A."/>
            <person name="Storesund J.E."/>
            <person name="Kallscheuer N."/>
            <person name="Luecker S."/>
            <person name="Lage O.M."/>
            <person name="Pohl T."/>
            <person name="Merkel B.J."/>
            <person name="Hornburger P."/>
            <person name="Mueller R.-W."/>
            <person name="Bruemmer F."/>
            <person name="Labrenz M."/>
            <person name="Spormann A.M."/>
            <person name="Op den Camp H."/>
            <person name="Overmann J."/>
            <person name="Amann R."/>
            <person name="Jetten M.S.M."/>
            <person name="Mascher T."/>
            <person name="Medema M.H."/>
            <person name="Devos D.P."/>
            <person name="Kaster A.-K."/>
            <person name="Ovreas L."/>
            <person name="Rohde M."/>
            <person name="Galperin M.Y."/>
            <person name="Jogler C."/>
        </authorList>
    </citation>
    <scope>NUCLEOTIDE SEQUENCE [LARGE SCALE GENOMIC DNA]</scope>
    <source>
        <strain evidence="10 11">Pla133</strain>
    </source>
</reference>
<keyword evidence="11" id="KW-1185">Reference proteome</keyword>
<dbReference type="SMART" id="SM01011">
    <property type="entry name" value="AMP_N"/>
    <property type="match status" value="1"/>
</dbReference>
<dbReference type="KEGG" id="pbap:Pla133_51080"/>
<dbReference type="EMBL" id="CP036287">
    <property type="protein sequence ID" value="QDU69985.1"/>
    <property type="molecule type" value="Genomic_DNA"/>
</dbReference>
<evidence type="ECO:0000256" key="5">
    <source>
        <dbReference type="ARBA" id="ARBA00022723"/>
    </source>
</evidence>
<proteinExistence type="inferred from homology"/>
<feature type="chain" id="PRO_5022069192" description="Xaa-Pro aminopeptidase" evidence="8">
    <location>
        <begin position="21"/>
        <end position="464"/>
    </location>
</feature>
<evidence type="ECO:0000256" key="2">
    <source>
        <dbReference type="ARBA" id="ARBA00001936"/>
    </source>
</evidence>
<dbReference type="PANTHER" id="PTHR43226">
    <property type="entry name" value="XAA-PRO AMINOPEPTIDASE 3"/>
    <property type="match status" value="1"/>
</dbReference>
<keyword evidence="7" id="KW-0464">Manganese</keyword>
<evidence type="ECO:0000313" key="10">
    <source>
        <dbReference type="EMBL" id="QDU69985.1"/>
    </source>
</evidence>
<dbReference type="InterPro" id="IPR036005">
    <property type="entry name" value="Creatinase/aminopeptidase-like"/>
</dbReference>
<dbReference type="AlphaFoldDB" id="A0A518BSQ2"/>
<dbReference type="SUPFAM" id="SSF53092">
    <property type="entry name" value="Creatinase/prolidase N-terminal domain"/>
    <property type="match status" value="1"/>
</dbReference>
<comment type="catalytic activity">
    <reaction evidence="1">
        <text>Release of any N-terminal amino acid, including proline, that is linked to proline, even from a dipeptide or tripeptide.</text>
        <dbReference type="EC" id="3.4.11.9"/>
    </reaction>
</comment>
<comment type="similarity">
    <text evidence="3">Belongs to the peptidase M24B family.</text>
</comment>
<keyword evidence="10" id="KW-0031">Aminopeptidase</keyword>
<feature type="domain" description="Aminopeptidase P N-terminal" evidence="9">
    <location>
        <begin position="39"/>
        <end position="167"/>
    </location>
</feature>